<dbReference type="InterPro" id="IPR013087">
    <property type="entry name" value="Znf_C2H2_type"/>
</dbReference>
<evidence type="ECO:0000256" key="4">
    <source>
        <dbReference type="ARBA" id="ARBA00022833"/>
    </source>
</evidence>
<evidence type="ECO:0000313" key="8">
    <source>
        <dbReference type="EMBL" id="KAK3759248.1"/>
    </source>
</evidence>
<keyword evidence="4" id="KW-0862">Zinc</keyword>
<reference evidence="8" key="1">
    <citation type="journal article" date="2023" name="G3 (Bethesda)">
        <title>A reference genome for the long-term kleptoplast-retaining sea slug Elysia crispata morphotype clarki.</title>
        <authorList>
            <person name="Eastman K.E."/>
            <person name="Pendleton A.L."/>
            <person name="Shaikh M.A."/>
            <person name="Suttiyut T."/>
            <person name="Ogas R."/>
            <person name="Tomko P."/>
            <person name="Gavelis G."/>
            <person name="Widhalm J.R."/>
            <person name="Wisecaver J.H."/>
        </authorList>
    </citation>
    <scope>NUCLEOTIDE SEQUENCE</scope>
    <source>
        <strain evidence="8">ECLA1</strain>
    </source>
</reference>
<feature type="region of interest" description="Disordered" evidence="6">
    <location>
        <begin position="1238"/>
        <end position="1277"/>
    </location>
</feature>
<dbReference type="GO" id="GO:0008270">
    <property type="term" value="F:zinc ion binding"/>
    <property type="evidence" value="ECO:0007669"/>
    <property type="project" value="UniProtKB-KW"/>
</dbReference>
<evidence type="ECO:0000256" key="2">
    <source>
        <dbReference type="ARBA" id="ARBA00022737"/>
    </source>
</evidence>
<dbReference type="Gene3D" id="3.30.160.60">
    <property type="entry name" value="Classic Zinc Finger"/>
    <property type="match status" value="2"/>
</dbReference>
<dbReference type="EMBL" id="JAWDGP010005148">
    <property type="protein sequence ID" value="KAK3759248.1"/>
    <property type="molecule type" value="Genomic_DNA"/>
</dbReference>
<dbReference type="SMART" id="SM00355">
    <property type="entry name" value="ZnF_C2H2"/>
    <property type="match status" value="10"/>
</dbReference>
<gene>
    <name evidence="8" type="ORF">RRG08_008062</name>
</gene>
<name>A0AAE0YXV3_9GAST</name>
<sequence length="1435" mass="161095">MFSTAGKKPNHEEDFCEIGKELENFQHQDSKTFLKCLLLKPVHAMDIMKEFRDELNHNSKSTEHDIQNNATMIIVNKQSEMVSEKKESKLISTGQVQHDSGCNHTPFKNRKQNSVDFEFERKENLVPTVLPAKDNWFRQAAKVANRRPFVFCNKNYLIKDKYIFRDGNIKPELHFHDSEEPFPPASKTFENGKNFEHRRRLNKLIKGLKDGELMLNNDLVESQILKGSNICKRKQSTSTKKVKANVKVREKKKYETLINYQRDRWKAHKKAFQELLPEKMDQVAANVEKQLEMLKPIRQRGRPFKSGNENKPLKSCKKKSEVISTSKKSVKELQQDCKQRNSTEAKLESTCKLRIIHKNGSEQIIELNGEEMKKLQPSKHSKVVESEKYGKAAKDKDKSLKDMNAAEKDKATRRNVLPDFQENLANGEVILNMGSRKKPQKNIKHETHPTTFTLPSVSSLETDYDLVRLSPNSSPKHGNFKTDQFFIPQYTFNKQGKTGMIMVGPFSLTSEPYPHLVLVPPGGHEKKKTMILQRKIHSPSNTPPRDFRIRKDSRQGGVPCRPRLEQDAANVQVTLIDHNYMTPSQQWGNLKRFNKAVAKQSAKAEFIDARVANIEPAKDNVLVTIKGHNMLKMVDQLSDPAQAPIKTSKDGIPLVYTLDQIMTPALHKAAARKKREKLAQMSTKTGECPSAVFPLSSMGAVIMEVVIPPAGTEISLPGRDQTSFPETLEKLINEAPAVKVQPSSAVAVSSDGVNFVHSKTVIDLDGPEEEDKKEHMDSNCLEAEGIQQESFAREETGYIPVENEESVDAHAAKSSGPGLPCCGFCLHLFPSRAILLHHFLTTHHLSWTQNQSLLGATQNPGQQGSMWIFSGEPTKMSEKSVLTCPLCEPSDPPLILNTELELRRHMLICHGSCHNKSQNNACYSKNPVQENEHLFSDSIHFSAPSEKTCHSYLGQEHVCQLCPARFPDAQQLEMHLQISHKSSPQAQRFHHASTGLESPPKTQQRFGTGCQRSLLPNCLLCSKCNTAHRDRSSLLCHTLRVHPELNQLNICRLCDRLFHNNIDLHKHLKKAHGLSHSGTLKCPFCPAWLPSMEMASIHRVTLHTGALPVHCPFCGAGFQGMHGMYNHVRLHHLQTESFVCPECQDTFTGNRALSEHARKVHGMTAQALRESLHSANSTTYCCPFCSTALSRTYELAMHVINAHRDPLLPRQCHICLQAFVSNSILKIHLAGAHGIELESLEGEGEEVDEEEMEEDDGDPVGADHGQKEAKDGQFSHQHHGFEEQDILETQEAGRFLEELQEQETNRINCLDENNQVLNIPMEQNVASGHIFSGCSSLEDEVQLLSSHSNNLNLGGVDYLETLTNDSIAVGADVVATAIAAGKSQIIRGQDPLELPYQFEIDGVMYQFSSSIGGSVHQDEPMDTASAITEGLVHLL</sequence>
<protein>
    <recommendedName>
        <fullName evidence="7">C2H2-type domain-containing protein</fullName>
    </recommendedName>
</protein>
<evidence type="ECO:0000256" key="5">
    <source>
        <dbReference type="PROSITE-ProRule" id="PRU00042"/>
    </source>
</evidence>
<dbReference type="Proteomes" id="UP001283361">
    <property type="component" value="Unassembled WGS sequence"/>
</dbReference>
<feature type="domain" description="C2H2-type" evidence="7">
    <location>
        <begin position="1138"/>
        <end position="1161"/>
    </location>
</feature>
<keyword evidence="1" id="KW-0479">Metal-binding</keyword>
<proteinExistence type="predicted"/>
<evidence type="ECO:0000259" key="7">
    <source>
        <dbReference type="PROSITE" id="PS50157"/>
    </source>
</evidence>
<organism evidence="8 9">
    <name type="scientific">Elysia crispata</name>
    <name type="common">lettuce slug</name>
    <dbReference type="NCBI Taxonomy" id="231223"/>
    <lineage>
        <taxon>Eukaryota</taxon>
        <taxon>Metazoa</taxon>
        <taxon>Spiralia</taxon>
        <taxon>Lophotrochozoa</taxon>
        <taxon>Mollusca</taxon>
        <taxon>Gastropoda</taxon>
        <taxon>Heterobranchia</taxon>
        <taxon>Euthyneura</taxon>
        <taxon>Panpulmonata</taxon>
        <taxon>Sacoglossa</taxon>
        <taxon>Placobranchoidea</taxon>
        <taxon>Plakobranchidae</taxon>
        <taxon>Elysia</taxon>
    </lineage>
</organism>
<dbReference type="SUPFAM" id="SSF57667">
    <property type="entry name" value="beta-beta-alpha zinc fingers"/>
    <property type="match status" value="1"/>
</dbReference>
<evidence type="ECO:0000256" key="1">
    <source>
        <dbReference type="ARBA" id="ARBA00022723"/>
    </source>
</evidence>
<keyword evidence="3 5" id="KW-0863">Zinc-finger</keyword>
<feature type="compositionally biased region" description="Acidic residues" evidence="6">
    <location>
        <begin position="1238"/>
        <end position="1258"/>
    </location>
</feature>
<evidence type="ECO:0000313" key="9">
    <source>
        <dbReference type="Proteomes" id="UP001283361"/>
    </source>
</evidence>
<evidence type="ECO:0000256" key="3">
    <source>
        <dbReference type="ARBA" id="ARBA00022771"/>
    </source>
</evidence>
<feature type="domain" description="C2H2-type" evidence="7">
    <location>
        <begin position="1049"/>
        <end position="1081"/>
    </location>
</feature>
<feature type="region of interest" description="Disordered" evidence="6">
    <location>
        <begin position="537"/>
        <end position="559"/>
    </location>
</feature>
<accession>A0AAE0YXV3</accession>
<evidence type="ECO:0000256" key="6">
    <source>
        <dbReference type="SAM" id="MobiDB-lite"/>
    </source>
</evidence>
<comment type="caution">
    <text evidence="8">The sequence shown here is derived from an EMBL/GenBank/DDBJ whole genome shotgun (WGS) entry which is preliminary data.</text>
</comment>
<keyword evidence="2" id="KW-0677">Repeat</keyword>
<feature type="compositionally biased region" description="Basic and acidic residues" evidence="6">
    <location>
        <begin position="1264"/>
        <end position="1273"/>
    </location>
</feature>
<keyword evidence="9" id="KW-1185">Reference proteome</keyword>
<dbReference type="InterPro" id="IPR036236">
    <property type="entry name" value="Znf_C2H2_sf"/>
</dbReference>
<dbReference type="PROSITE" id="PS00028">
    <property type="entry name" value="ZINC_FINGER_C2H2_1"/>
    <property type="match status" value="7"/>
</dbReference>
<dbReference type="PROSITE" id="PS50157">
    <property type="entry name" value="ZINC_FINGER_C2H2_2"/>
    <property type="match status" value="2"/>
</dbReference>
<feature type="region of interest" description="Disordered" evidence="6">
    <location>
        <begin position="376"/>
        <end position="411"/>
    </location>
</feature>
<dbReference type="PANTHER" id="PTHR24379:SF121">
    <property type="entry name" value="C2H2-TYPE DOMAIN-CONTAINING PROTEIN"/>
    <property type="match status" value="1"/>
</dbReference>
<dbReference type="PANTHER" id="PTHR24379">
    <property type="entry name" value="KRAB AND ZINC FINGER DOMAIN-CONTAINING"/>
    <property type="match status" value="1"/>
</dbReference>
<feature type="compositionally biased region" description="Basic and acidic residues" evidence="6">
    <location>
        <begin position="382"/>
        <end position="411"/>
    </location>
</feature>
<feature type="compositionally biased region" description="Basic and acidic residues" evidence="6">
    <location>
        <begin position="545"/>
        <end position="554"/>
    </location>
</feature>